<name>A0A4R2NKL0_9BACL</name>
<dbReference type="PANTHER" id="PTHR30146:SF145">
    <property type="entry name" value="RIBOSE OPERON REPRESSOR"/>
    <property type="match status" value="1"/>
</dbReference>
<dbReference type="GO" id="GO:0003700">
    <property type="term" value="F:DNA-binding transcription factor activity"/>
    <property type="evidence" value="ECO:0007669"/>
    <property type="project" value="TreeGrafter"/>
</dbReference>
<dbReference type="InterPro" id="IPR010982">
    <property type="entry name" value="Lambda_DNA-bd_dom_sf"/>
</dbReference>
<organism evidence="5 6">
    <name type="scientific">Scopulibacillus darangshiensis</name>
    <dbReference type="NCBI Taxonomy" id="442528"/>
    <lineage>
        <taxon>Bacteria</taxon>
        <taxon>Bacillati</taxon>
        <taxon>Bacillota</taxon>
        <taxon>Bacilli</taxon>
        <taxon>Bacillales</taxon>
        <taxon>Sporolactobacillaceae</taxon>
        <taxon>Scopulibacillus</taxon>
    </lineage>
</organism>
<dbReference type="SUPFAM" id="SSF47413">
    <property type="entry name" value="lambda repressor-like DNA-binding domains"/>
    <property type="match status" value="1"/>
</dbReference>
<comment type="caution">
    <text evidence="5">The sequence shown here is derived from an EMBL/GenBank/DDBJ whole genome shotgun (WGS) entry which is preliminary data.</text>
</comment>
<dbReference type="Pfam" id="PF00356">
    <property type="entry name" value="LacI"/>
    <property type="match status" value="1"/>
</dbReference>
<dbReference type="CDD" id="cd01392">
    <property type="entry name" value="HTH_LacI"/>
    <property type="match status" value="1"/>
</dbReference>
<dbReference type="PANTHER" id="PTHR30146">
    <property type="entry name" value="LACI-RELATED TRANSCRIPTIONAL REPRESSOR"/>
    <property type="match status" value="1"/>
</dbReference>
<dbReference type="GO" id="GO:0000976">
    <property type="term" value="F:transcription cis-regulatory region binding"/>
    <property type="evidence" value="ECO:0007669"/>
    <property type="project" value="TreeGrafter"/>
</dbReference>
<accession>A0A4R2NKL0</accession>
<evidence type="ECO:0000313" key="6">
    <source>
        <dbReference type="Proteomes" id="UP000295416"/>
    </source>
</evidence>
<feature type="domain" description="HTH lacI-type" evidence="4">
    <location>
        <begin position="10"/>
        <end position="65"/>
    </location>
</feature>
<dbReference type="Gene3D" id="3.40.50.2300">
    <property type="match status" value="2"/>
</dbReference>
<dbReference type="Pfam" id="PF13377">
    <property type="entry name" value="Peripla_BP_3"/>
    <property type="match status" value="1"/>
</dbReference>
<dbReference type="InterPro" id="IPR046335">
    <property type="entry name" value="LacI/GalR-like_sensor"/>
</dbReference>
<dbReference type="OrthoDB" id="1639518at2"/>
<keyword evidence="2" id="KW-0238">DNA-binding</keyword>
<dbReference type="SMART" id="SM00354">
    <property type="entry name" value="HTH_LACI"/>
    <property type="match status" value="1"/>
</dbReference>
<proteinExistence type="predicted"/>
<dbReference type="RefSeq" id="WP_132747594.1">
    <property type="nucleotide sequence ID" value="NZ_SLXK01000037.1"/>
</dbReference>
<evidence type="ECO:0000256" key="3">
    <source>
        <dbReference type="ARBA" id="ARBA00023163"/>
    </source>
</evidence>
<keyword evidence="1" id="KW-0805">Transcription regulation</keyword>
<dbReference type="InterPro" id="IPR000843">
    <property type="entry name" value="HTH_LacI"/>
</dbReference>
<dbReference type="PROSITE" id="PS00356">
    <property type="entry name" value="HTH_LACI_1"/>
    <property type="match status" value="1"/>
</dbReference>
<dbReference type="CDD" id="cd06283">
    <property type="entry name" value="PBP1_RegR_EndR_KdgR-like"/>
    <property type="match status" value="1"/>
</dbReference>
<dbReference type="PROSITE" id="PS50932">
    <property type="entry name" value="HTH_LACI_2"/>
    <property type="match status" value="1"/>
</dbReference>
<dbReference type="EMBL" id="SLXK01000037">
    <property type="protein sequence ID" value="TCP22129.1"/>
    <property type="molecule type" value="Genomic_DNA"/>
</dbReference>
<evidence type="ECO:0000259" key="4">
    <source>
        <dbReference type="PROSITE" id="PS50932"/>
    </source>
</evidence>
<protein>
    <submittedName>
        <fullName evidence="5">LacI family transcriptional regulator</fullName>
    </submittedName>
</protein>
<dbReference type="Proteomes" id="UP000295416">
    <property type="component" value="Unassembled WGS sequence"/>
</dbReference>
<keyword evidence="3" id="KW-0804">Transcription</keyword>
<dbReference type="InterPro" id="IPR028082">
    <property type="entry name" value="Peripla_BP_I"/>
</dbReference>
<dbReference type="Gene3D" id="1.10.260.40">
    <property type="entry name" value="lambda repressor-like DNA-binding domains"/>
    <property type="match status" value="1"/>
</dbReference>
<dbReference type="AlphaFoldDB" id="A0A4R2NKL0"/>
<dbReference type="SUPFAM" id="SSF53822">
    <property type="entry name" value="Periplasmic binding protein-like I"/>
    <property type="match status" value="1"/>
</dbReference>
<sequence length="341" mass="37905">MQKHSNKRRTTILDVAKKAGVSKTTVSRYLGKQYDELAADTRKKIEAAIEALDYKPNRMAAGLKGGRSYLIGMVVADITNPFTTKILHAAETLCRNKGYSLMVCNTNNDPQVERDYIFMLQSHRIDGLIINTTGKNNQFLTQMAEQKTSVVLVDRKIPELGFDSIGVDNITATEEAVQFLISKNYESIAFFSEPIDGVSTRRERLSAFQSVLAMHGNSSMQHVYEADFSQTLDLEDKLDHFLKSTKGKKRAIFSANGVVSLGLIKAMKKRGLVIPDDMAIIGFDDPDWAEIHTPALTTISQPTTAIGRTVIERVFKRIEGDTAPPKDIVLPAELLVRHSTI</sequence>
<evidence type="ECO:0000313" key="5">
    <source>
        <dbReference type="EMBL" id="TCP22129.1"/>
    </source>
</evidence>
<keyword evidence="6" id="KW-1185">Reference proteome</keyword>
<reference evidence="5 6" key="1">
    <citation type="submission" date="2019-03" db="EMBL/GenBank/DDBJ databases">
        <title>Genomic Encyclopedia of Type Strains, Phase IV (KMG-IV): sequencing the most valuable type-strain genomes for metagenomic binning, comparative biology and taxonomic classification.</title>
        <authorList>
            <person name="Goeker M."/>
        </authorList>
    </citation>
    <scope>NUCLEOTIDE SEQUENCE [LARGE SCALE GENOMIC DNA]</scope>
    <source>
        <strain evidence="5 6">DSM 19377</strain>
    </source>
</reference>
<evidence type="ECO:0000256" key="1">
    <source>
        <dbReference type="ARBA" id="ARBA00023015"/>
    </source>
</evidence>
<evidence type="ECO:0000256" key="2">
    <source>
        <dbReference type="ARBA" id="ARBA00023125"/>
    </source>
</evidence>
<gene>
    <name evidence="5" type="ORF">EV207_13717</name>
</gene>